<feature type="transmembrane region" description="Helical" evidence="1">
    <location>
        <begin position="257"/>
        <end position="276"/>
    </location>
</feature>
<dbReference type="Pfam" id="PF19040">
    <property type="entry name" value="SGNH"/>
    <property type="match status" value="1"/>
</dbReference>
<organism evidence="4 5">
    <name type="scientific">Magnetospirillum fulvum MGU-K5</name>
    <dbReference type="NCBI Taxonomy" id="1316936"/>
    <lineage>
        <taxon>Bacteria</taxon>
        <taxon>Pseudomonadati</taxon>
        <taxon>Pseudomonadota</taxon>
        <taxon>Alphaproteobacteria</taxon>
        <taxon>Rhodospirillales</taxon>
        <taxon>Rhodospirillaceae</taxon>
        <taxon>Magnetospirillum</taxon>
    </lineage>
</organism>
<feature type="transmembrane region" description="Helical" evidence="1">
    <location>
        <begin position="12"/>
        <end position="29"/>
    </location>
</feature>
<dbReference type="GO" id="GO:0009103">
    <property type="term" value="P:lipopolysaccharide biosynthetic process"/>
    <property type="evidence" value="ECO:0007669"/>
    <property type="project" value="TreeGrafter"/>
</dbReference>
<feature type="transmembrane region" description="Helical" evidence="1">
    <location>
        <begin position="285"/>
        <end position="302"/>
    </location>
</feature>
<keyword evidence="1" id="KW-1133">Transmembrane helix</keyword>
<dbReference type="Proteomes" id="UP000015350">
    <property type="component" value="Unassembled WGS sequence"/>
</dbReference>
<dbReference type="AlphaFoldDB" id="S9SFC3"/>
<dbReference type="GO" id="GO:0016747">
    <property type="term" value="F:acyltransferase activity, transferring groups other than amino-acyl groups"/>
    <property type="evidence" value="ECO:0007669"/>
    <property type="project" value="InterPro"/>
</dbReference>
<dbReference type="Pfam" id="PF01757">
    <property type="entry name" value="Acyl_transf_3"/>
    <property type="match status" value="1"/>
</dbReference>
<feature type="transmembrane region" description="Helical" evidence="1">
    <location>
        <begin position="166"/>
        <end position="186"/>
    </location>
</feature>
<keyword evidence="1" id="KW-0812">Transmembrane</keyword>
<dbReference type="STRING" id="1316936.K678_04136"/>
<proteinExistence type="predicted"/>
<evidence type="ECO:0000313" key="4">
    <source>
        <dbReference type="EMBL" id="EPY02763.1"/>
    </source>
</evidence>
<dbReference type="InterPro" id="IPR043968">
    <property type="entry name" value="SGNH"/>
</dbReference>
<evidence type="ECO:0000259" key="2">
    <source>
        <dbReference type="Pfam" id="PF01757"/>
    </source>
</evidence>
<feature type="transmembrane region" description="Helical" evidence="1">
    <location>
        <begin position="77"/>
        <end position="97"/>
    </location>
</feature>
<feature type="transmembrane region" description="Helical" evidence="1">
    <location>
        <begin position="230"/>
        <end position="251"/>
    </location>
</feature>
<gene>
    <name evidence="4" type="ORF">K678_04136</name>
</gene>
<dbReference type="EMBL" id="AQPH01000009">
    <property type="protein sequence ID" value="EPY02763.1"/>
    <property type="molecule type" value="Genomic_DNA"/>
</dbReference>
<dbReference type="PATRIC" id="fig|1316936.3.peg.827"/>
<feature type="transmembrane region" description="Helical" evidence="1">
    <location>
        <begin position="354"/>
        <end position="377"/>
    </location>
</feature>
<dbReference type="InterPro" id="IPR002656">
    <property type="entry name" value="Acyl_transf_3_dom"/>
</dbReference>
<sequence>MKTINEYYRRDIDGLRAIAVLSVVIHHAFDGHVRGGFIGVDVFFVISGYLISSIIIRDIRQDRFSFIRFYSNRVRRIFPALFLVLAATLTYSFVVLLPSEREALGKHIVGGAGFIANIFFWLESGYFEKSATLKPLLHLWSLGVEEQFYLLWPAALVLAAHFRIKLLFILISVFTLSFVANIVLSIRDPSGDYFLPISRFWELMVGAAVAFGGTWCSDSSNTLKARLSSVPVREIGSALGLILIIACAYKFRGRFHFPGWWALLPTLGTAMVIAAGPHTFVNRRLLSLPPLVFIGLISYPLYLWHWPLLSYQRIIFSAPQTWVPVALVVASLILAWATYAFVEKPIRYGLIKHKGMTAAVLVGLVVGMGGAGLALWLNKGEGPGSSAGSNLNMQAINQAFGEKVFNTTPGMKVTHYNEMIITEMGTGSQSVLFAGDSLLLHYAPRIQKIFDEKRLSSKVFFVAGASCPPFPGIIKTGWFAHCNEMHDIIRKTVNDNNIGTIVLGASWAGYQGSGLMVSRDGKEIPGHLPEAIEAEYANIEDFVRELQRPGRKVYLILPSPTHGKFDPQSIVSRTMTGYSIDPESQDGVSTETLKINRKTIATRLREIAARTGAETLDPFDDICGTGPRCSVFFADGKPKFADTMHLRADFVKDHITVFDAVVSTTHP</sequence>
<feature type="transmembrane region" description="Helical" evidence="1">
    <location>
        <begin position="35"/>
        <end position="56"/>
    </location>
</feature>
<name>S9SFC3_MAGFU</name>
<dbReference type="RefSeq" id="WP_021131199.1">
    <property type="nucleotide sequence ID" value="NZ_AQPH01000009.1"/>
</dbReference>
<dbReference type="GO" id="GO:0016020">
    <property type="term" value="C:membrane"/>
    <property type="evidence" value="ECO:0007669"/>
    <property type="project" value="TreeGrafter"/>
</dbReference>
<dbReference type="PANTHER" id="PTHR23028">
    <property type="entry name" value="ACETYLTRANSFERASE"/>
    <property type="match status" value="1"/>
</dbReference>
<feature type="transmembrane region" description="Helical" evidence="1">
    <location>
        <begin position="322"/>
        <end position="342"/>
    </location>
</feature>
<evidence type="ECO:0000256" key="1">
    <source>
        <dbReference type="SAM" id="Phobius"/>
    </source>
</evidence>
<comment type="caution">
    <text evidence="4">The sequence shown here is derived from an EMBL/GenBank/DDBJ whole genome shotgun (WGS) entry which is preliminary data.</text>
</comment>
<dbReference type="OrthoDB" id="9796461at2"/>
<reference evidence="4 5" key="1">
    <citation type="submission" date="2013-04" db="EMBL/GenBank/DDBJ databases">
        <authorList>
            <person name="Kuznetsov B."/>
            <person name="Ivanovsky R."/>
        </authorList>
    </citation>
    <scope>NUCLEOTIDE SEQUENCE [LARGE SCALE GENOMIC DNA]</scope>
    <source>
        <strain evidence="4 5">MGU-K5</strain>
    </source>
</reference>
<feature type="domain" description="Acyltransferase 3" evidence="2">
    <location>
        <begin position="11"/>
        <end position="339"/>
    </location>
</feature>
<evidence type="ECO:0000313" key="5">
    <source>
        <dbReference type="Proteomes" id="UP000015350"/>
    </source>
</evidence>
<protein>
    <submittedName>
        <fullName evidence="4">O-antigen acetylase</fullName>
    </submittedName>
</protein>
<feature type="domain" description="SGNH" evidence="3">
    <location>
        <begin position="427"/>
        <end position="647"/>
    </location>
</feature>
<feature type="transmembrane region" description="Helical" evidence="1">
    <location>
        <begin position="103"/>
        <end position="122"/>
    </location>
</feature>
<dbReference type="InterPro" id="IPR050879">
    <property type="entry name" value="Acyltransferase_3"/>
</dbReference>
<dbReference type="PANTHER" id="PTHR23028:SF53">
    <property type="entry name" value="ACYL_TRANSF_3 DOMAIN-CONTAINING PROTEIN"/>
    <property type="match status" value="1"/>
</dbReference>
<accession>S9SFC3</accession>
<feature type="transmembrane region" description="Helical" evidence="1">
    <location>
        <begin position="198"/>
        <end position="218"/>
    </location>
</feature>
<dbReference type="eggNOG" id="COG1835">
    <property type="taxonomic scope" value="Bacteria"/>
</dbReference>
<keyword evidence="1" id="KW-0472">Membrane</keyword>
<evidence type="ECO:0000259" key="3">
    <source>
        <dbReference type="Pfam" id="PF19040"/>
    </source>
</evidence>